<feature type="compositionally biased region" description="Gly residues" evidence="1">
    <location>
        <begin position="242"/>
        <end position="251"/>
    </location>
</feature>
<reference evidence="3" key="1">
    <citation type="journal article" date="2019" name="Int. J. Syst. Evol. Microbiol.">
        <title>The Global Catalogue of Microorganisms (GCM) 10K type strain sequencing project: providing services to taxonomists for standard genome sequencing and annotation.</title>
        <authorList>
            <consortium name="The Broad Institute Genomics Platform"/>
            <consortium name="The Broad Institute Genome Sequencing Center for Infectious Disease"/>
            <person name="Wu L."/>
            <person name="Ma J."/>
        </authorList>
    </citation>
    <scope>NUCLEOTIDE SEQUENCE [LARGE SCALE GENOMIC DNA]</scope>
    <source>
        <strain evidence="3">JCM 4504</strain>
    </source>
</reference>
<feature type="region of interest" description="Disordered" evidence="1">
    <location>
        <begin position="236"/>
        <end position="262"/>
    </location>
</feature>
<feature type="compositionally biased region" description="Acidic residues" evidence="1">
    <location>
        <begin position="38"/>
        <end position="47"/>
    </location>
</feature>
<proteinExistence type="predicted"/>
<dbReference type="RefSeq" id="WP_193449557.1">
    <property type="nucleotide sequence ID" value="NZ_BMUJ01000006.1"/>
</dbReference>
<sequence length="262" mass="27951">MARFQHTVTLAPVPRRLLESCLGTLHDLAEDTRAQDTAAEDAGAEDAADGRSRTGPTFTVLAWDRRRETAVEVVTEDHGPDHRVRLVCALGVRSAARPREAWLTATLRTGGGKGRNHLDGTARLRLDLGGWWQATGGRRRTAASPLSGTLTHALARATVTAAPQPAPDGRWRVTVRARVRGRSFARPLLAVTALLLRARARRTFAEALDDAAERWNAHVPAWVDAGEAGLRATPTDAVRGAHGPGSSGQGCSGAREAHTAGE</sequence>
<evidence type="ECO:0000313" key="2">
    <source>
        <dbReference type="EMBL" id="MFC6506372.1"/>
    </source>
</evidence>
<evidence type="ECO:0000256" key="1">
    <source>
        <dbReference type="SAM" id="MobiDB-lite"/>
    </source>
</evidence>
<dbReference type="Proteomes" id="UP001596321">
    <property type="component" value="Unassembled WGS sequence"/>
</dbReference>
<evidence type="ECO:0008006" key="4">
    <source>
        <dbReference type="Google" id="ProtNLM"/>
    </source>
</evidence>
<accession>A0ABW1Y7D3</accession>
<name>A0ABW1Y7D3_STRPL</name>
<keyword evidence="3" id="KW-1185">Reference proteome</keyword>
<dbReference type="EMBL" id="JBHSUW010000001">
    <property type="protein sequence ID" value="MFC6506372.1"/>
    <property type="molecule type" value="Genomic_DNA"/>
</dbReference>
<organism evidence="2 3">
    <name type="scientific">Streptomyces plicatus</name>
    <dbReference type="NCBI Taxonomy" id="1922"/>
    <lineage>
        <taxon>Bacteria</taxon>
        <taxon>Bacillati</taxon>
        <taxon>Actinomycetota</taxon>
        <taxon>Actinomycetes</taxon>
        <taxon>Kitasatosporales</taxon>
        <taxon>Streptomycetaceae</taxon>
        <taxon>Streptomyces</taxon>
        <taxon>Streptomyces rochei group</taxon>
    </lineage>
</organism>
<gene>
    <name evidence="2" type="ORF">ACFQFF_34215</name>
</gene>
<evidence type="ECO:0000313" key="3">
    <source>
        <dbReference type="Proteomes" id="UP001596321"/>
    </source>
</evidence>
<comment type="caution">
    <text evidence="2">The sequence shown here is derived from an EMBL/GenBank/DDBJ whole genome shotgun (WGS) entry which is preliminary data.</text>
</comment>
<feature type="region of interest" description="Disordered" evidence="1">
    <location>
        <begin position="33"/>
        <end position="55"/>
    </location>
</feature>
<protein>
    <recommendedName>
        <fullName evidence="4">SRPBCC family protein</fullName>
    </recommendedName>
</protein>